<feature type="compositionally biased region" description="Basic and acidic residues" evidence="8">
    <location>
        <begin position="117"/>
        <end position="136"/>
    </location>
</feature>
<dbReference type="SMART" id="SM00570">
    <property type="entry name" value="AWS"/>
    <property type="match status" value="1"/>
</dbReference>
<dbReference type="CDD" id="cd19172">
    <property type="entry name" value="SET_SETD2"/>
    <property type="match status" value="1"/>
</dbReference>
<feature type="domain" description="Post-SET" evidence="10">
    <location>
        <begin position="1133"/>
        <end position="1149"/>
    </location>
</feature>
<feature type="region of interest" description="Disordered" evidence="8">
    <location>
        <begin position="640"/>
        <end position="896"/>
    </location>
</feature>
<feature type="compositionally biased region" description="Basic residues" evidence="8">
    <location>
        <begin position="174"/>
        <end position="184"/>
    </location>
</feature>
<feature type="compositionally biased region" description="Basic and acidic residues" evidence="8">
    <location>
        <begin position="827"/>
        <end position="896"/>
    </location>
</feature>
<reference evidence="12 13" key="2">
    <citation type="submission" date="2019-01" db="EMBL/GenBank/DDBJ databases">
        <title>The decoding of complex shrimp genome reveals the adaptation for benthos swimmer, frequently molting mechanism and breeding impact on genome.</title>
        <authorList>
            <person name="Sun Y."/>
            <person name="Gao Y."/>
            <person name="Yu Y."/>
        </authorList>
    </citation>
    <scope>NUCLEOTIDE SEQUENCE [LARGE SCALE GENOMIC DNA]</scope>
    <source>
        <tissue evidence="12">Muscle</tissue>
    </source>
</reference>
<evidence type="ECO:0000256" key="8">
    <source>
        <dbReference type="SAM" id="MobiDB-lite"/>
    </source>
</evidence>
<dbReference type="InterPro" id="IPR001214">
    <property type="entry name" value="SET_dom"/>
</dbReference>
<evidence type="ECO:0000259" key="10">
    <source>
        <dbReference type="PROSITE" id="PS50868"/>
    </source>
</evidence>
<feature type="region of interest" description="Disordered" evidence="8">
    <location>
        <begin position="1299"/>
        <end position="1433"/>
    </location>
</feature>
<dbReference type="Gene3D" id="2.170.270.10">
    <property type="entry name" value="SET domain"/>
    <property type="match status" value="1"/>
</dbReference>
<name>A0A423SUB7_PENVA</name>
<feature type="compositionally biased region" description="Basic and acidic residues" evidence="8">
    <location>
        <begin position="497"/>
        <end position="516"/>
    </location>
</feature>
<dbReference type="SMART" id="SM00317">
    <property type="entry name" value="SET"/>
    <property type="match status" value="1"/>
</dbReference>
<dbReference type="PROSITE" id="PS50868">
    <property type="entry name" value="POST_SET"/>
    <property type="match status" value="1"/>
</dbReference>
<dbReference type="GO" id="GO:0010468">
    <property type="term" value="P:regulation of gene expression"/>
    <property type="evidence" value="ECO:0007669"/>
    <property type="project" value="TreeGrafter"/>
</dbReference>
<dbReference type="Pfam" id="PF17907">
    <property type="entry name" value="AWS"/>
    <property type="match status" value="1"/>
</dbReference>
<dbReference type="OrthoDB" id="308383at2759"/>
<keyword evidence="5 12" id="KW-0808">Transferase</keyword>
<feature type="compositionally biased region" description="Low complexity" evidence="8">
    <location>
        <begin position="62"/>
        <end position="75"/>
    </location>
</feature>
<feature type="compositionally biased region" description="Polar residues" evidence="8">
    <location>
        <begin position="768"/>
        <end position="778"/>
    </location>
</feature>
<feature type="non-terminal residue" evidence="12">
    <location>
        <position position="1"/>
    </location>
</feature>
<keyword evidence="6" id="KW-0949">S-adenosyl-L-methionine</keyword>
<evidence type="ECO:0000256" key="6">
    <source>
        <dbReference type="ARBA" id="ARBA00022691"/>
    </source>
</evidence>
<dbReference type="InterPro" id="IPR046341">
    <property type="entry name" value="SET_dom_sf"/>
</dbReference>
<dbReference type="SMART" id="SM00508">
    <property type="entry name" value="PostSET"/>
    <property type="match status" value="1"/>
</dbReference>
<evidence type="ECO:0000256" key="5">
    <source>
        <dbReference type="ARBA" id="ARBA00022679"/>
    </source>
</evidence>
<dbReference type="PANTHER" id="PTHR46711:SF1">
    <property type="entry name" value="HISTONE-LYSINE N-METHYLTRANSFERASE SETD2"/>
    <property type="match status" value="1"/>
</dbReference>
<sequence length="1676" mass="187114">LRKGTHGEIPAVDGFVLEAMMNGEAGDGNVPVRRSSRARKPNSRFADDELDGCFKKIVTGLATPEASSTATSPSPVGRPRKGAKKRESRSEDSLEGEEDRLEKTLDPQTDAPLSVGHVEHPLKKDQHDVQESEDHGLVNGLEIDSESEKREKSEKNSKSNIRKEDGEEVPIKDVKKRGRRKGKSRSGSGEREDNTQTAIEERDPASVDKGCMERLAGEGLVSVDEDSVDCRLGHEGPSDKTSSTGVDSVQGKGGNVSLCDSSDSKPVIENQSKFEIATLRSDEKVASGSVPESIDKMELMEVTVDRTKCEPKENDHLCVKDKANESLVNGDVVPEECSQISPKIHASVGSKHLSCPVDISHDKVTQISVNNPDVQDPRLQDSSPSLLGAEEDARIEVGRESKVAELKVGKATKSQRGRKRLIHQDSTDSTDSDSSLPSRRRGRSSNQIPKEGLGKGLVSATVPEKKARETSVVVPEPSGKQSSEAVLNPCESSSSVMDDRLKQDPKEKCDDEVERRPKVKRSRSSDDDKNKEKDSEVLNLESSAIGSPKSKKRREVVGSSSSSQTSEDDDSQKRKRMDEIKDVHDVSKKRKRTEKELEVPKDNVPNVEKASESMNCASVRVTTDKVLSPCVADIPLPLLANPQVGAPKKGGAQSVEADSLGESSKVGKSQTKRTTGTSIGADSKSIVKDIDSSGSGASSKQMLGKDEIESSSEGKESSSSTKNDTSNSSSKEDAKGSKMKSDLNSGCELLKQPKTEEALPRNIAVSRTLRSASNSPSRISKRMKKSEEQLRTSSSDSDSKCKEEITNTELYKYSVKGSDSESQNAPADERKVTKGKSKEKPESSTEEEVTVKSEEQDDCKPGEDHTRTQVSEDKENLAPKAEEKAEKSGEEVKVEEVQLTEEELAELEKKKQQEEEEKERRNQEVVEERLKGFVHLTTNFYIQERKKTKRNKEVRRMVCDCTLTKEEIARGEVGCGEDCLNRLLMIECGSRCPLREHCTNKRFQNLVYGDVEVFNAEEKGCGLRARSSLKAGTFIMEYVGEVLDTKEFKRRRKDYSRGQNPHFYFMALKPDLFIDATRKGNISRFINHSCDPNAETQKWTVNGELRIGFFTNKDIEAGEEINFDYRLERYGREPQKCYCGTSVCRGWLGESPDEKTKEEKDEERRKEERDRRKREEKRIYFEDIALEDEIEKLNSHKLRNREDTLNLSRLMVRAEDFNSRVMLLRLLQTGEPACRRLFLDYHGLRVLWSWMADLGTGHENVELKIEILKTLECLPITNKTQLTDSRVLSVVERWTKQNVDVGTNNSPPPPPPPKADLTCVPQSLEADPNKKTSDTSEDSDTETDSKVISNSVEASSADDSSLDSEEVEQQQLAMKRMEEGTRAEESSSDSNLSDGKENAAGGKEKGKTSAVEPTEGDSAAGEQKQLGEEKETEEVQELKSLAIKLLDNWKNLKEFFRIPKKERIELMKEHEREVDRGYREYLDREQSVDRDWDRERDRDRDRRDRYNRKDSHLLALLSSTTSPHSFFAELIGYARTSLLLLPFTTRCESAPAFFFTTESSSPFFFQTTTAIATRLLLHFTPRCPRLGGCDRVASFFDDRVLDLLLLHHLLLLLLHHCGSSSSLFFTTSSSSALLYATAVPPPLLPFATWRSSSLTSFFVQSRSPPPPSFRPSSVLP</sequence>
<keyword evidence="4 12" id="KW-0489">Methyltransferase</keyword>
<feature type="compositionally biased region" description="Basic and acidic residues" evidence="8">
    <location>
        <begin position="523"/>
        <end position="536"/>
    </location>
</feature>
<protein>
    <submittedName>
        <fullName evidence="12">Putative histone-lysine N-methyltransferase</fullName>
    </submittedName>
</protein>
<feature type="compositionally biased region" description="Polar residues" evidence="8">
    <location>
        <begin position="666"/>
        <end position="680"/>
    </location>
</feature>
<comment type="subcellular location">
    <subcellularLocation>
        <location evidence="2">Chromosome</location>
    </subcellularLocation>
    <subcellularLocation>
        <location evidence="1">Nucleus</location>
    </subcellularLocation>
</comment>
<dbReference type="Pfam" id="PF00856">
    <property type="entry name" value="SET"/>
    <property type="match status" value="1"/>
</dbReference>
<feature type="compositionally biased region" description="Basic and acidic residues" evidence="8">
    <location>
        <begin position="730"/>
        <end position="741"/>
    </location>
</feature>
<evidence type="ECO:0000256" key="4">
    <source>
        <dbReference type="ARBA" id="ARBA00022603"/>
    </source>
</evidence>
<dbReference type="InterPro" id="IPR006560">
    <property type="entry name" value="AWS_dom"/>
</dbReference>
<evidence type="ECO:0000256" key="7">
    <source>
        <dbReference type="ARBA" id="ARBA00023242"/>
    </source>
</evidence>
<dbReference type="Proteomes" id="UP000283509">
    <property type="component" value="Unassembled WGS sequence"/>
</dbReference>
<dbReference type="PROSITE" id="PS51215">
    <property type="entry name" value="AWS"/>
    <property type="match status" value="1"/>
</dbReference>
<organism evidence="12 13">
    <name type="scientific">Penaeus vannamei</name>
    <name type="common">Whiteleg shrimp</name>
    <name type="synonym">Litopenaeus vannamei</name>
    <dbReference type="NCBI Taxonomy" id="6689"/>
    <lineage>
        <taxon>Eukaryota</taxon>
        <taxon>Metazoa</taxon>
        <taxon>Ecdysozoa</taxon>
        <taxon>Arthropoda</taxon>
        <taxon>Crustacea</taxon>
        <taxon>Multicrustacea</taxon>
        <taxon>Malacostraca</taxon>
        <taxon>Eumalacostraca</taxon>
        <taxon>Eucarida</taxon>
        <taxon>Decapoda</taxon>
        <taxon>Dendrobranchiata</taxon>
        <taxon>Penaeoidea</taxon>
        <taxon>Penaeidae</taxon>
        <taxon>Penaeus</taxon>
    </lineage>
</organism>
<evidence type="ECO:0000256" key="2">
    <source>
        <dbReference type="ARBA" id="ARBA00004286"/>
    </source>
</evidence>
<accession>A0A423SUB7</accession>
<keyword evidence="7" id="KW-0539">Nucleus</keyword>
<feature type="compositionally biased region" description="Basic residues" evidence="8">
    <location>
        <begin position="78"/>
        <end position="87"/>
    </location>
</feature>
<feature type="compositionally biased region" description="Basic and acidic residues" evidence="8">
    <location>
        <begin position="391"/>
        <end position="408"/>
    </location>
</feature>
<evidence type="ECO:0000313" key="12">
    <source>
        <dbReference type="EMBL" id="ROT67791.1"/>
    </source>
</evidence>
<feature type="region of interest" description="Disordered" evidence="8">
    <location>
        <begin position="23"/>
        <end position="264"/>
    </location>
</feature>
<dbReference type="GO" id="GO:0032259">
    <property type="term" value="P:methylation"/>
    <property type="evidence" value="ECO:0007669"/>
    <property type="project" value="UniProtKB-KW"/>
</dbReference>
<evidence type="ECO:0000313" key="13">
    <source>
        <dbReference type="Proteomes" id="UP000283509"/>
    </source>
</evidence>
<feature type="compositionally biased region" description="Basic and acidic residues" evidence="8">
    <location>
        <begin position="146"/>
        <end position="173"/>
    </location>
</feature>
<feature type="compositionally biased region" description="Basic and acidic residues" evidence="8">
    <location>
        <begin position="228"/>
        <end position="238"/>
    </location>
</feature>
<dbReference type="PANTHER" id="PTHR46711">
    <property type="entry name" value="HISTONE-LYSINE N-METHYLTRANSFERASE SETD2"/>
    <property type="match status" value="1"/>
</dbReference>
<feature type="compositionally biased region" description="Basic and acidic residues" evidence="8">
    <location>
        <begin position="576"/>
        <end position="586"/>
    </location>
</feature>
<feature type="domain" description="AWS" evidence="11">
    <location>
        <begin position="954"/>
        <end position="1007"/>
    </location>
</feature>
<feature type="compositionally biased region" description="Low complexity" evidence="8">
    <location>
        <begin position="717"/>
        <end position="729"/>
    </location>
</feature>
<feature type="compositionally biased region" description="Basic and acidic residues" evidence="8">
    <location>
        <begin position="703"/>
        <end position="716"/>
    </location>
</feature>
<feature type="compositionally biased region" description="Basic and acidic residues" evidence="8">
    <location>
        <begin position="188"/>
        <end position="216"/>
    </location>
</feature>
<keyword evidence="3" id="KW-0158">Chromosome</keyword>
<dbReference type="SUPFAM" id="SSF82199">
    <property type="entry name" value="SET domain"/>
    <property type="match status" value="1"/>
</dbReference>
<feature type="domain" description="SET" evidence="9">
    <location>
        <begin position="1009"/>
        <end position="1126"/>
    </location>
</feature>
<dbReference type="InterPro" id="IPR042294">
    <property type="entry name" value="SETD2_animal"/>
</dbReference>
<evidence type="ECO:0000256" key="3">
    <source>
        <dbReference type="ARBA" id="ARBA00022454"/>
    </source>
</evidence>
<feature type="compositionally biased region" description="Basic and acidic residues" evidence="8">
    <location>
        <begin position="1394"/>
        <end position="1407"/>
    </location>
</feature>
<feature type="region of interest" description="Disordered" evidence="8">
    <location>
        <begin position="1150"/>
        <end position="1169"/>
    </location>
</feature>
<dbReference type="PROSITE" id="PS50280">
    <property type="entry name" value="SET"/>
    <property type="match status" value="1"/>
</dbReference>
<dbReference type="GO" id="GO:0005634">
    <property type="term" value="C:nucleus"/>
    <property type="evidence" value="ECO:0007669"/>
    <property type="project" value="UniProtKB-SubCell"/>
</dbReference>
<feature type="compositionally biased region" description="Basic and acidic residues" evidence="8">
    <location>
        <begin position="1152"/>
        <end position="1169"/>
    </location>
</feature>
<dbReference type="InterPro" id="IPR003616">
    <property type="entry name" value="Post-SET_dom"/>
</dbReference>
<evidence type="ECO:0000259" key="9">
    <source>
        <dbReference type="PROSITE" id="PS50280"/>
    </source>
</evidence>
<dbReference type="InterPro" id="IPR044437">
    <property type="entry name" value="SETD2/Set2_SET"/>
</dbReference>
<feature type="compositionally biased region" description="Low complexity" evidence="8">
    <location>
        <begin position="427"/>
        <end position="437"/>
    </location>
</feature>
<feature type="region of interest" description="Disordered" evidence="8">
    <location>
        <begin position="367"/>
        <end position="613"/>
    </location>
</feature>
<evidence type="ECO:0000256" key="1">
    <source>
        <dbReference type="ARBA" id="ARBA00004123"/>
    </source>
</evidence>
<keyword evidence="13" id="KW-1185">Reference proteome</keyword>
<feature type="compositionally biased region" description="Polar residues" evidence="8">
    <location>
        <begin position="479"/>
        <end position="496"/>
    </location>
</feature>
<dbReference type="STRING" id="6689.A0A423SUB7"/>
<feature type="compositionally biased region" description="Basic and acidic residues" evidence="8">
    <location>
        <begin position="1375"/>
        <end position="1385"/>
    </location>
</feature>
<gene>
    <name evidence="12" type="ORF">C7M84_014121</name>
</gene>
<reference evidence="12 13" key="1">
    <citation type="submission" date="2018-04" db="EMBL/GenBank/DDBJ databases">
        <authorList>
            <person name="Zhang X."/>
            <person name="Yuan J."/>
            <person name="Li F."/>
            <person name="Xiang J."/>
        </authorList>
    </citation>
    <scope>NUCLEOTIDE SEQUENCE [LARGE SCALE GENOMIC DNA]</scope>
    <source>
        <tissue evidence="12">Muscle</tissue>
    </source>
</reference>
<dbReference type="GO" id="GO:0046975">
    <property type="term" value="F:histone H3K36 methyltransferase activity"/>
    <property type="evidence" value="ECO:0007669"/>
    <property type="project" value="InterPro"/>
</dbReference>
<proteinExistence type="predicted"/>
<dbReference type="EMBL" id="QCYY01002758">
    <property type="protein sequence ID" value="ROT67791.1"/>
    <property type="molecule type" value="Genomic_DNA"/>
</dbReference>
<comment type="caution">
    <text evidence="12">The sequence shown here is derived from an EMBL/GenBank/DDBJ whole genome shotgun (WGS) entry which is preliminary data.</text>
</comment>
<dbReference type="GO" id="GO:0005694">
    <property type="term" value="C:chromosome"/>
    <property type="evidence" value="ECO:0007669"/>
    <property type="project" value="UniProtKB-SubCell"/>
</dbReference>
<evidence type="ECO:0000259" key="11">
    <source>
        <dbReference type="PROSITE" id="PS51215"/>
    </source>
</evidence>